<dbReference type="PANTHER" id="PTHR31061">
    <property type="entry name" value="LD22376P"/>
    <property type="match status" value="1"/>
</dbReference>
<name>A0A4Q7W0H0_9BURK</name>
<feature type="transmembrane region" description="Helical" evidence="1">
    <location>
        <begin position="66"/>
        <end position="88"/>
    </location>
</feature>
<dbReference type="GO" id="GO:0016746">
    <property type="term" value="F:acyltransferase activity"/>
    <property type="evidence" value="ECO:0007669"/>
    <property type="project" value="UniProtKB-KW"/>
</dbReference>
<gene>
    <name evidence="3" type="ORF">EV670_0696</name>
</gene>
<evidence type="ECO:0000313" key="4">
    <source>
        <dbReference type="Proteomes" id="UP000293671"/>
    </source>
</evidence>
<feature type="transmembrane region" description="Helical" evidence="1">
    <location>
        <begin position="248"/>
        <end position="267"/>
    </location>
</feature>
<evidence type="ECO:0000259" key="2">
    <source>
        <dbReference type="Pfam" id="PF07786"/>
    </source>
</evidence>
<dbReference type="OrthoDB" id="9788724at2"/>
<evidence type="ECO:0000256" key="1">
    <source>
        <dbReference type="SAM" id="Phobius"/>
    </source>
</evidence>
<feature type="transmembrane region" description="Helical" evidence="1">
    <location>
        <begin position="279"/>
        <end position="298"/>
    </location>
</feature>
<feature type="transmembrane region" description="Helical" evidence="1">
    <location>
        <begin position="215"/>
        <end position="236"/>
    </location>
</feature>
<keyword evidence="1" id="KW-0472">Membrane</keyword>
<feature type="transmembrane region" description="Helical" evidence="1">
    <location>
        <begin position="130"/>
        <end position="148"/>
    </location>
</feature>
<feature type="transmembrane region" description="Helical" evidence="1">
    <location>
        <begin position="100"/>
        <end position="118"/>
    </location>
</feature>
<proteinExistence type="predicted"/>
<keyword evidence="3" id="KW-0012">Acyltransferase</keyword>
<dbReference type="PANTHER" id="PTHR31061:SF24">
    <property type="entry name" value="LD22376P"/>
    <property type="match status" value="1"/>
</dbReference>
<feature type="transmembrane region" description="Helical" evidence="1">
    <location>
        <begin position="155"/>
        <end position="173"/>
    </location>
</feature>
<dbReference type="Pfam" id="PF07786">
    <property type="entry name" value="HGSNAT_cat"/>
    <property type="match status" value="1"/>
</dbReference>
<dbReference type="EMBL" id="SHKP01000004">
    <property type="protein sequence ID" value="RZU02667.1"/>
    <property type="molecule type" value="Genomic_DNA"/>
</dbReference>
<dbReference type="InterPro" id="IPR012429">
    <property type="entry name" value="HGSNAT_cat"/>
</dbReference>
<evidence type="ECO:0000313" key="3">
    <source>
        <dbReference type="EMBL" id="RZU02667.1"/>
    </source>
</evidence>
<keyword evidence="1" id="KW-1133">Transmembrane helix</keyword>
<protein>
    <submittedName>
        <fullName evidence="3">Putative acyltransferase</fullName>
    </submittedName>
</protein>
<keyword evidence="4" id="KW-1185">Reference proteome</keyword>
<comment type="caution">
    <text evidence="3">The sequence shown here is derived from an EMBL/GenBank/DDBJ whole genome shotgun (WGS) entry which is preliminary data.</text>
</comment>
<organism evidence="3 4">
    <name type="scientific">Rivibacter subsaxonicus</name>
    <dbReference type="NCBI Taxonomy" id="457575"/>
    <lineage>
        <taxon>Bacteria</taxon>
        <taxon>Pseudomonadati</taxon>
        <taxon>Pseudomonadota</taxon>
        <taxon>Betaproteobacteria</taxon>
        <taxon>Burkholderiales</taxon>
        <taxon>Rivibacter</taxon>
    </lineage>
</organism>
<feature type="transmembrane region" description="Helical" evidence="1">
    <location>
        <begin position="318"/>
        <end position="339"/>
    </location>
</feature>
<keyword evidence="3" id="KW-0808">Transferase</keyword>
<reference evidence="3 4" key="1">
    <citation type="submission" date="2019-02" db="EMBL/GenBank/DDBJ databases">
        <title>Genomic Encyclopedia of Type Strains, Phase IV (KMG-IV): sequencing the most valuable type-strain genomes for metagenomic binning, comparative biology and taxonomic classification.</title>
        <authorList>
            <person name="Goeker M."/>
        </authorList>
    </citation>
    <scope>NUCLEOTIDE SEQUENCE [LARGE SCALE GENOMIC DNA]</scope>
    <source>
        <strain evidence="3 4">DSM 19570</strain>
    </source>
</reference>
<accession>A0A4Q7W0H0</accession>
<dbReference type="Proteomes" id="UP000293671">
    <property type="component" value="Unassembled WGS sequence"/>
</dbReference>
<feature type="domain" description="Heparan-alpha-glucosaminide N-acetyltransferase catalytic" evidence="2">
    <location>
        <begin position="22"/>
        <end position="160"/>
    </location>
</feature>
<keyword evidence="1" id="KW-0812">Transmembrane</keyword>
<sequence length="399" mass="43463">MKPDTASNLAPADAGAPTQGRRLLSLDAFRGFTIAAMLLVNDPGDWGHLHPPLAHARWDGWTFTDLVFPFFLFIVGVSMTLSLGQRAVQGGDRRTLVLKLWKRALTIIVIGLLLNLVQNFDLAGMRVPGVLQRIGLCILLAAPIVVYAGLRQQVAWILGLLAGYSLLMLLVPAPGADGVLRAGALQPGQDLGSYLDRLLLDGHLWSQSKTWDPEGLLGTLPALASTLLGVLAGRWLAGSAPPAEKTAWFFVAGIAALVLGMVLGLVLMPINKSLWTPSYALFMTGWALVYFGTFYWLLDGQPSAAWRATAARWFKPLVVFGMNALFLFALSALIATAGYTLKITRTDGSAVTLQQWLYAPIQALPIAPENASLLFALCFVSFMYLIAWGMWRKRWFVKV</sequence>
<dbReference type="RefSeq" id="WP_130430408.1">
    <property type="nucleotide sequence ID" value="NZ_SHKP01000004.1"/>
</dbReference>
<feature type="transmembrane region" description="Helical" evidence="1">
    <location>
        <begin position="373"/>
        <end position="391"/>
    </location>
</feature>
<dbReference type="AlphaFoldDB" id="A0A4Q7W0H0"/>